<keyword evidence="1" id="KW-0677">Repeat</keyword>
<feature type="region of interest" description="Disordered" evidence="3">
    <location>
        <begin position="302"/>
        <end position="358"/>
    </location>
</feature>
<dbReference type="Proteomes" id="UP000735302">
    <property type="component" value="Unassembled WGS sequence"/>
</dbReference>
<name>A0AAV4A076_9GAST</name>
<gene>
    <name evidence="4" type="ORF">PoB_002807100</name>
</gene>
<feature type="repeat" description="RCC1" evidence="2">
    <location>
        <begin position="170"/>
        <end position="223"/>
    </location>
</feature>
<evidence type="ECO:0000313" key="5">
    <source>
        <dbReference type="Proteomes" id="UP000735302"/>
    </source>
</evidence>
<dbReference type="PROSITE" id="PS50012">
    <property type="entry name" value="RCC1_3"/>
    <property type="match status" value="4"/>
</dbReference>
<feature type="compositionally biased region" description="Acidic residues" evidence="3">
    <location>
        <begin position="340"/>
        <end position="352"/>
    </location>
</feature>
<dbReference type="PANTHER" id="PTHR22872">
    <property type="entry name" value="BTK-BINDING PROTEIN-RELATED"/>
    <property type="match status" value="1"/>
</dbReference>
<dbReference type="SUPFAM" id="SSF50985">
    <property type="entry name" value="RCC1/BLIP-II"/>
    <property type="match status" value="1"/>
</dbReference>
<dbReference type="Pfam" id="PF00415">
    <property type="entry name" value="RCC1"/>
    <property type="match status" value="4"/>
</dbReference>
<dbReference type="AlphaFoldDB" id="A0AAV4A076"/>
<accession>A0AAV4A076</accession>
<reference evidence="4 5" key="1">
    <citation type="journal article" date="2021" name="Elife">
        <title>Chloroplast acquisition without the gene transfer in kleptoplastic sea slugs, Plakobranchus ocellatus.</title>
        <authorList>
            <person name="Maeda T."/>
            <person name="Takahashi S."/>
            <person name="Yoshida T."/>
            <person name="Shimamura S."/>
            <person name="Takaki Y."/>
            <person name="Nagai Y."/>
            <person name="Toyoda A."/>
            <person name="Suzuki Y."/>
            <person name="Arimoto A."/>
            <person name="Ishii H."/>
            <person name="Satoh N."/>
            <person name="Nishiyama T."/>
            <person name="Hasebe M."/>
            <person name="Maruyama T."/>
            <person name="Minagawa J."/>
            <person name="Obokata J."/>
            <person name="Shigenobu S."/>
        </authorList>
    </citation>
    <scope>NUCLEOTIDE SEQUENCE [LARGE SCALE GENOMIC DNA]</scope>
</reference>
<keyword evidence="5" id="KW-1185">Reference proteome</keyword>
<feature type="repeat" description="RCC1" evidence="2">
    <location>
        <begin position="16"/>
        <end position="66"/>
    </location>
</feature>
<dbReference type="PROSITE" id="PS00626">
    <property type="entry name" value="RCC1_2"/>
    <property type="match status" value="1"/>
</dbReference>
<proteinExistence type="predicted"/>
<dbReference type="PANTHER" id="PTHR22872:SF9">
    <property type="entry name" value="X-LINKED RETINITIS PIGMENTOSA GTPASE REGULATOR"/>
    <property type="match status" value="1"/>
</dbReference>
<evidence type="ECO:0000256" key="3">
    <source>
        <dbReference type="SAM" id="MobiDB-lite"/>
    </source>
</evidence>
<evidence type="ECO:0000256" key="2">
    <source>
        <dbReference type="PROSITE-ProRule" id="PRU00235"/>
    </source>
</evidence>
<feature type="repeat" description="RCC1" evidence="2">
    <location>
        <begin position="67"/>
        <end position="118"/>
    </location>
</feature>
<comment type="caution">
    <text evidence="4">The sequence shown here is derived from an EMBL/GenBank/DDBJ whole genome shotgun (WGS) entry which is preliminary data.</text>
</comment>
<feature type="repeat" description="RCC1" evidence="2">
    <location>
        <begin position="119"/>
        <end position="169"/>
    </location>
</feature>
<dbReference type="EMBL" id="BLXT01003418">
    <property type="protein sequence ID" value="GFO01566.1"/>
    <property type="molecule type" value="Genomic_DNA"/>
</dbReference>
<sequence>MAKIHKKQNREIGTDGRVFVWGGNEDGKLGLGQEVETAYDPTHLDLGSPVIYVACGYYHTALVTDDGKLYTMGEIDGGKLGLSDDILNTHIPQHVDSIAEPVKSVACGSTHTVALTESGDCYVFGDGESGQLGLGTDVLATTKPTRLDLPFKVAQVSCGQNFTALISEKGQLYTCGDGRHGKLAHGNDQFSNHFRPFHCKRFSKFIVNKAACGGCHMIVSAQPRVENGEVESDGEADEMKAANDNTSALEPEMSVDAEASPGLHRTLSAREKRRNEVQQAFSTLNQTLPVLKSNKGLPALSATMPALKSPPELKENGHALNRSMVPSIGRLPNGQTLSGDDVDEDEEESEEEEKGKKK</sequence>
<evidence type="ECO:0000256" key="1">
    <source>
        <dbReference type="ARBA" id="ARBA00022737"/>
    </source>
</evidence>
<feature type="non-terminal residue" evidence="4">
    <location>
        <position position="358"/>
    </location>
</feature>
<protein>
    <submittedName>
        <fullName evidence="4">X-linked retinitis pigmentosa GTPase regulator-like</fullName>
    </submittedName>
</protein>
<dbReference type="InterPro" id="IPR009091">
    <property type="entry name" value="RCC1/BLIP-II"/>
</dbReference>
<dbReference type="PRINTS" id="PR00633">
    <property type="entry name" value="RCCNDNSATION"/>
</dbReference>
<dbReference type="Gene3D" id="2.130.10.30">
    <property type="entry name" value="Regulator of chromosome condensation 1/beta-lactamase-inhibitor protein II"/>
    <property type="match status" value="1"/>
</dbReference>
<evidence type="ECO:0000313" key="4">
    <source>
        <dbReference type="EMBL" id="GFO01566.1"/>
    </source>
</evidence>
<dbReference type="InterPro" id="IPR000408">
    <property type="entry name" value="Reg_chr_condens"/>
</dbReference>
<dbReference type="InterPro" id="IPR051625">
    <property type="entry name" value="Signaling_Regulatory_Domain"/>
</dbReference>
<organism evidence="4 5">
    <name type="scientific">Plakobranchus ocellatus</name>
    <dbReference type="NCBI Taxonomy" id="259542"/>
    <lineage>
        <taxon>Eukaryota</taxon>
        <taxon>Metazoa</taxon>
        <taxon>Spiralia</taxon>
        <taxon>Lophotrochozoa</taxon>
        <taxon>Mollusca</taxon>
        <taxon>Gastropoda</taxon>
        <taxon>Heterobranchia</taxon>
        <taxon>Euthyneura</taxon>
        <taxon>Panpulmonata</taxon>
        <taxon>Sacoglossa</taxon>
        <taxon>Placobranchoidea</taxon>
        <taxon>Plakobranchidae</taxon>
        <taxon>Plakobranchus</taxon>
    </lineage>
</organism>